<dbReference type="Gene3D" id="3.10.129.110">
    <property type="entry name" value="Polyketide synthase dehydratase"/>
    <property type="match status" value="1"/>
</dbReference>
<evidence type="ECO:0000256" key="4">
    <source>
        <dbReference type="ARBA" id="ARBA00022832"/>
    </source>
</evidence>
<dbReference type="InterPro" id="IPR020806">
    <property type="entry name" value="PKS_PP-bd"/>
</dbReference>
<dbReference type="InterPro" id="IPR036736">
    <property type="entry name" value="ACP-like_sf"/>
</dbReference>
<feature type="active site" description="Proton donor; for dehydratase activity" evidence="7">
    <location>
        <position position="1105"/>
    </location>
</feature>
<dbReference type="PANTHER" id="PTHR43775:SF51">
    <property type="entry name" value="INACTIVE PHENOLPHTHIOCEROL SYNTHESIS POLYKETIDE SYNTHASE TYPE I PKS1-RELATED"/>
    <property type="match status" value="1"/>
</dbReference>
<dbReference type="GO" id="GO:0006633">
    <property type="term" value="P:fatty acid biosynthetic process"/>
    <property type="evidence" value="ECO:0007669"/>
    <property type="project" value="InterPro"/>
</dbReference>
<dbReference type="FunFam" id="3.40.366.10:FF:000002">
    <property type="entry name" value="Probable polyketide synthase 2"/>
    <property type="match status" value="1"/>
</dbReference>
<evidence type="ECO:0000256" key="5">
    <source>
        <dbReference type="ARBA" id="ARBA00023098"/>
    </source>
</evidence>
<dbReference type="InterPro" id="IPR006162">
    <property type="entry name" value="Ppantetheine_attach_site"/>
</dbReference>
<dbReference type="Pfam" id="PF08659">
    <property type="entry name" value="KR"/>
    <property type="match status" value="1"/>
</dbReference>
<dbReference type="InterPro" id="IPR057326">
    <property type="entry name" value="KR_dom"/>
</dbReference>
<dbReference type="InterPro" id="IPR014043">
    <property type="entry name" value="Acyl_transferase_dom"/>
</dbReference>
<feature type="region of interest" description="N-terminal hotdog fold" evidence="7">
    <location>
        <begin position="903"/>
        <end position="1030"/>
    </location>
</feature>
<dbReference type="Pfam" id="PF21089">
    <property type="entry name" value="PKS_DH_N"/>
    <property type="match status" value="1"/>
</dbReference>
<dbReference type="InterPro" id="IPR020807">
    <property type="entry name" value="PKS_DH"/>
</dbReference>
<dbReference type="InterPro" id="IPR016039">
    <property type="entry name" value="Thiolase-like"/>
</dbReference>
<feature type="region of interest" description="C-terminal hotdog fold" evidence="7">
    <location>
        <begin position="1045"/>
        <end position="1190"/>
    </location>
</feature>
<dbReference type="Pfam" id="PF14765">
    <property type="entry name" value="PS-DH"/>
    <property type="match status" value="1"/>
</dbReference>
<dbReference type="SUPFAM" id="SSF47336">
    <property type="entry name" value="ACP-like"/>
    <property type="match status" value="1"/>
</dbReference>
<dbReference type="CDD" id="cd00833">
    <property type="entry name" value="PKS"/>
    <property type="match status" value="1"/>
</dbReference>
<evidence type="ECO:0000313" key="12">
    <source>
        <dbReference type="Proteomes" id="UP000295497"/>
    </source>
</evidence>
<evidence type="ECO:0000313" key="11">
    <source>
        <dbReference type="EMBL" id="AUX33107.1"/>
    </source>
</evidence>
<feature type="domain" description="PKS/mFAS DH" evidence="10">
    <location>
        <begin position="903"/>
        <end position="1190"/>
    </location>
</feature>
<dbReference type="Pfam" id="PF00109">
    <property type="entry name" value="ketoacyl-synt"/>
    <property type="match status" value="1"/>
</dbReference>
<dbReference type="InterPro" id="IPR049552">
    <property type="entry name" value="PKS_DH_N"/>
</dbReference>
<gene>
    <name evidence="11" type="ORF">SOCE836_052600</name>
</gene>
<dbReference type="Pfam" id="PF00550">
    <property type="entry name" value="PP-binding"/>
    <property type="match status" value="1"/>
</dbReference>
<dbReference type="SMART" id="SM01294">
    <property type="entry name" value="PKS_PP_betabranch"/>
    <property type="match status" value="1"/>
</dbReference>
<dbReference type="Gene3D" id="3.40.366.10">
    <property type="entry name" value="Malonyl-Coenzyme A Acyl Carrier Protein, domain 2"/>
    <property type="match status" value="1"/>
</dbReference>
<dbReference type="SUPFAM" id="SSF52151">
    <property type="entry name" value="FabD/lysophospholipase-like"/>
    <property type="match status" value="1"/>
</dbReference>
<dbReference type="SMART" id="SM00827">
    <property type="entry name" value="PKS_AT"/>
    <property type="match status" value="1"/>
</dbReference>
<dbReference type="PROSITE" id="PS52019">
    <property type="entry name" value="PKS_MFAS_DH"/>
    <property type="match status" value="1"/>
</dbReference>
<dbReference type="SMART" id="SM00826">
    <property type="entry name" value="PKS_DH"/>
    <property type="match status" value="1"/>
</dbReference>
<dbReference type="GO" id="GO:0071770">
    <property type="term" value="P:DIM/DIP cell wall layer assembly"/>
    <property type="evidence" value="ECO:0007669"/>
    <property type="project" value="TreeGrafter"/>
</dbReference>
<dbReference type="PROSITE" id="PS52004">
    <property type="entry name" value="KS3_2"/>
    <property type="match status" value="1"/>
</dbReference>
<dbReference type="PROSITE" id="PS00012">
    <property type="entry name" value="PHOSPHOPANTETHEINE"/>
    <property type="match status" value="1"/>
</dbReference>
<dbReference type="PROSITE" id="PS50075">
    <property type="entry name" value="CARRIER"/>
    <property type="match status" value="1"/>
</dbReference>
<dbReference type="Gene3D" id="3.40.47.10">
    <property type="match status" value="1"/>
</dbReference>
<dbReference type="Gene3D" id="3.30.70.3290">
    <property type="match status" value="1"/>
</dbReference>
<dbReference type="InterPro" id="IPR020841">
    <property type="entry name" value="PKS_Beta-ketoAc_synthase_dom"/>
</dbReference>
<feature type="domain" description="Carrier" evidence="8">
    <location>
        <begin position="1718"/>
        <end position="1795"/>
    </location>
</feature>
<dbReference type="Pfam" id="PF02801">
    <property type="entry name" value="Ketoacyl-synt_C"/>
    <property type="match status" value="1"/>
</dbReference>
<dbReference type="FunFam" id="3.40.47.10:FF:000042">
    <property type="entry name" value="Polyketide synthase Pks13"/>
    <property type="match status" value="1"/>
</dbReference>
<reference evidence="11 12" key="1">
    <citation type="submission" date="2015-09" db="EMBL/GenBank/DDBJ databases">
        <title>Sorangium comparison.</title>
        <authorList>
            <person name="Zaburannyi N."/>
            <person name="Bunk B."/>
            <person name="Overmann J."/>
            <person name="Mueller R."/>
        </authorList>
    </citation>
    <scope>NUCLEOTIDE SEQUENCE [LARGE SCALE GENOMIC DNA]</scope>
    <source>
        <strain evidence="11 12">So ce836</strain>
    </source>
</reference>
<evidence type="ECO:0000259" key="10">
    <source>
        <dbReference type="PROSITE" id="PS52019"/>
    </source>
</evidence>
<dbReference type="Gene3D" id="3.40.50.720">
    <property type="entry name" value="NAD(P)-binding Rossmann-like Domain"/>
    <property type="match status" value="1"/>
</dbReference>
<dbReference type="GO" id="GO:0005886">
    <property type="term" value="C:plasma membrane"/>
    <property type="evidence" value="ECO:0007669"/>
    <property type="project" value="TreeGrafter"/>
</dbReference>
<proteinExistence type="predicted"/>
<dbReference type="EMBL" id="CP012672">
    <property type="protein sequence ID" value="AUX33107.1"/>
    <property type="molecule type" value="Genomic_DNA"/>
</dbReference>
<keyword evidence="3" id="KW-0808">Transferase</keyword>
<dbReference type="PANTHER" id="PTHR43775">
    <property type="entry name" value="FATTY ACID SYNTHASE"/>
    <property type="match status" value="1"/>
</dbReference>
<dbReference type="InterPro" id="IPR049900">
    <property type="entry name" value="PKS_mFAS_DH"/>
</dbReference>
<feature type="domain" description="Ketosynthase family 3 (KS3)" evidence="9">
    <location>
        <begin position="6"/>
        <end position="433"/>
    </location>
</feature>
<dbReference type="Gene3D" id="1.10.1200.10">
    <property type="entry name" value="ACP-like"/>
    <property type="match status" value="1"/>
</dbReference>
<feature type="active site" description="Proton acceptor; for dehydratase activity" evidence="7">
    <location>
        <position position="936"/>
    </location>
</feature>
<dbReference type="InterPro" id="IPR050091">
    <property type="entry name" value="PKS_NRPS_Biosynth_Enz"/>
</dbReference>
<dbReference type="GO" id="GO:0004315">
    <property type="term" value="F:3-oxoacyl-[acyl-carrier-protein] synthase activity"/>
    <property type="evidence" value="ECO:0007669"/>
    <property type="project" value="InterPro"/>
</dbReference>
<dbReference type="InterPro" id="IPR009081">
    <property type="entry name" value="PP-bd_ACP"/>
</dbReference>
<dbReference type="InterPro" id="IPR014030">
    <property type="entry name" value="Ketoacyl_synth_N"/>
</dbReference>
<dbReference type="Pfam" id="PF00698">
    <property type="entry name" value="Acyl_transf_1"/>
    <property type="match status" value="1"/>
</dbReference>
<keyword evidence="2" id="KW-0597">Phosphoprotein</keyword>
<dbReference type="SUPFAM" id="SSF51735">
    <property type="entry name" value="NAD(P)-binding Rossmann-fold domains"/>
    <property type="match status" value="2"/>
</dbReference>
<dbReference type="SMART" id="SM00825">
    <property type="entry name" value="PKS_KS"/>
    <property type="match status" value="1"/>
</dbReference>
<evidence type="ECO:0000259" key="8">
    <source>
        <dbReference type="PROSITE" id="PS50075"/>
    </source>
</evidence>
<dbReference type="Proteomes" id="UP000295497">
    <property type="component" value="Chromosome"/>
</dbReference>
<dbReference type="SUPFAM" id="SSF53901">
    <property type="entry name" value="Thiolase-like"/>
    <property type="match status" value="1"/>
</dbReference>
<dbReference type="InterPro" id="IPR016035">
    <property type="entry name" value="Acyl_Trfase/lysoPLipase"/>
</dbReference>
<organism evidence="11 12">
    <name type="scientific">Sorangium cellulosum</name>
    <name type="common">Polyangium cellulosum</name>
    <dbReference type="NCBI Taxonomy" id="56"/>
    <lineage>
        <taxon>Bacteria</taxon>
        <taxon>Pseudomonadati</taxon>
        <taxon>Myxococcota</taxon>
        <taxon>Polyangia</taxon>
        <taxon>Polyangiales</taxon>
        <taxon>Polyangiaceae</taxon>
        <taxon>Sorangium</taxon>
    </lineage>
</organism>
<evidence type="ECO:0000259" key="9">
    <source>
        <dbReference type="PROSITE" id="PS52004"/>
    </source>
</evidence>
<protein>
    <submittedName>
        <fullName evidence="11">Polyketide synthase</fullName>
    </submittedName>
</protein>
<dbReference type="InterPro" id="IPR049551">
    <property type="entry name" value="PKS_DH_C"/>
</dbReference>
<keyword evidence="5" id="KW-0443">Lipid metabolism</keyword>
<dbReference type="SUPFAM" id="SSF55048">
    <property type="entry name" value="Probable ACP-binding domain of malonyl-CoA ACP transacylase"/>
    <property type="match status" value="1"/>
</dbReference>
<dbReference type="InterPro" id="IPR016036">
    <property type="entry name" value="Malonyl_transacylase_ACP-bd"/>
</dbReference>
<dbReference type="CDD" id="cd08955">
    <property type="entry name" value="KR_2_FAS_SDR_x"/>
    <property type="match status" value="1"/>
</dbReference>
<dbReference type="InterPro" id="IPR032821">
    <property type="entry name" value="PKS_assoc"/>
</dbReference>
<dbReference type="GO" id="GO:0004312">
    <property type="term" value="F:fatty acid synthase activity"/>
    <property type="evidence" value="ECO:0007669"/>
    <property type="project" value="TreeGrafter"/>
</dbReference>
<dbReference type="InterPro" id="IPR014031">
    <property type="entry name" value="Ketoacyl_synth_C"/>
</dbReference>
<dbReference type="InterPro" id="IPR042104">
    <property type="entry name" value="PKS_dehydratase_sf"/>
</dbReference>
<evidence type="ECO:0000256" key="2">
    <source>
        <dbReference type="ARBA" id="ARBA00022553"/>
    </source>
</evidence>
<evidence type="ECO:0000256" key="1">
    <source>
        <dbReference type="ARBA" id="ARBA00022450"/>
    </source>
</evidence>
<dbReference type="Pfam" id="PF16197">
    <property type="entry name" value="KAsynt_C_assoc"/>
    <property type="match status" value="1"/>
</dbReference>
<dbReference type="RefSeq" id="WP_129576580.1">
    <property type="nucleotide sequence ID" value="NZ_CP012672.1"/>
</dbReference>
<dbReference type="GO" id="GO:0005737">
    <property type="term" value="C:cytoplasm"/>
    <property type="evidence" value="ECO:0007669"/>
    <property type="project" value="TreeGrafter"/>
</dbReference>
<dbReference type="InterPro" id="IPR001227">
    <property type="entry name" value="Ac_transferase_dom_sf"/>
</dbReference>
<dbReference type="PROSITE" id="PS00606">
    <property type="entry name" value="KS3_1"/>
    <property type="match status" value="1"/>
</dbReference>
<keyword evidence="4" id="KW-0276">Fatty acid metabolism</keyword>
<dbReference type="InterPro" id="IPR013968">
    <property type="entry name" value="PKS_KR"/>
</dbReference>
<dbReference type="GO" id="GO:0031177">
    <property type="term" value="F:phosphopantetheine binding"/>
    <property type="evidence" value="ECO:0007669"/>
    <property type="project" value="InterPro"/>
</dbReference>
<dbReference type="InterPro" id="IPR036291">
    <property type="entry name" value="NAD(P)-bd_dom_sf"/>
</dbReference>
<sequence length="1834" mass="193235">MEEQDSSAIAVIGMSGRFPGARDLDEFWRNLRDGTEAVQRFSEQELAASGVDPALVLDPSYVRAGSVLEDVDRFDAAFFGISPREAELMDPQHRIFMECAWEALENAGYDPTAYEGSIGVYAGANMSSYLTSNLHEHPAMMRWPGWFQTLIGNDKDYLATHVSYRLNLRGPSISVQTACSTSLVAVHLACMSLLDRECDMALAGGITVRIPHRAGYVYAEGGIFSPDGHCRAFDAKANGTIMGNGCGVVLLKPLDRALSDGDPVRAVILGSATNNDGARKIGFTAPSEVGQAQAIMEALALAGVEARSIQYIETHGTGTLLGDAIETAALRRVFDRDASARRSCAIGSVKTGIGHLESAAGIAGLIKTVLALEHRQLPPSLNFESPNPSIDFASSPFYVNTSLKDWNTGSTPRRAGVSSFGIGGTNAHVVLEEAPAAKLPAAAPARSAELFVVSAKSAAALDAAAARLRDHLQAHQGLSLGDVAFSLATTRSPMEHRLAVAAPSREALREGLDAAARGQTPPGAVRGRCSPGNVPKVVFVFPGQGSQWVGMGRQLLAEEPVFHAALSACDRAIQAEAGWSLLAELAADEGSSQIERIDVVQPVLFALAVAFAALWRSWGVAPDVVIGHSMGEVAAAHVAGALSLEDAVAIICRRSRLLRRISGQGEMAVTELSLAEAEAALRGYEDRVSVAVSNSPRSTVLSGEPAAIGEVLSSLNAKGVFCRRVKVDVASHSPQVDPLREDLLAALGGLRPRAAAVPMRSTVTGAMVAGPELGANYWMNNLRQPVRFAEVVQAQLQGGHGLFVEMSPHPILTTSVEEMRRAAQRAGAAVGSLRRGQDERPAMLEALGALWAQGYPVPWGRLFPAGGRRVPLPTYPWQRERYWIEAPAKSAAGDRRGVRAGGHPLLGEMQTLSTQTSTRLWETTLDLKRLPWLGDHRVQGAVVFPGVAYLEMAISSGAEALGDGPLQITDVVLAEALAFAGDAAVLVQVVTTEQPSGRLQFQIASRAPGAGHASFRVHARGAVLRVERTEVPAGLTLSAVRARLQASIPAAATYAELTEMGLEYGPAFQGIAELWRGEGEALGRVRLPDAAGSAAEYRLHPALLDACFQIVGSLFAGDGEATPWVPVEVGSLRLLQRPSGELWCHARVVNHGHQTPDRQGADFWVVDSSGAVVAEVCGLVAQRLPGGGRRREEDDWFLELEWEPAAVGTAKVNAGRWLLLGGGGGLGAALRAMLEAGGHAVVHAAESNTSAAGVRALLAKAFDGQAPTAVVHLGSLDGGGELDPGLGAQGALDAPRSADVSPDALDPALVRGCDSVLWTVQALAGMGFRDAPRLWLLTRGAQAVGTGDVSVTQAPLLGLGRVIAMEHADLRCARVDLDPARPDGELGALLAELLADDAEAEVALRGGERCVARIVRRQPETRPRGRIESCVPAESGVTIRADSTYLVTGGLGGLGLSVAGWLAERGAGHLVLVGRSGAASVEQRAAVAALEARGARVTVAKADVADRAQLERILREVTTSGMPLRGVVHAAGILDDGLLMQQTPARFRKVMAPKVQGALHLHALTREAPLSFFVLYASGVGLLGSPGQGNYAAANTFLDALAHHRRAQGLPALSVDWGLFAEVGMAAAQEDRGARLVSRGMRSLTPDEGLSALARLLESGRVQVGVMPVNPRLWVELYPAAASSRMLSRLVTAHRASAGGPAGDGDLLRRLAVAEPSARSALLEPLLRAQISQVLRLPEGKIEVDAPLTSLGMNSLMGLELRNRIEAMLGITVPATLLWTYPTVAALSGHLAREACEAAPVESPHTTADSAVEIEEMSQDDLTQLIAAKFKALT</sequence>
<keyword evidence="1" id="KW-0596">Phosphopantetheine</keyword>
<evidence type="ECO:0000256" key="7">
    <source>
        <dbReference type="PROSITE-ProRule" id="PRU01363"/>
    </source>
</evidence>
<keyword evidence="6" id="KW-0511">Multifunctional enzyme</keyword>
<name>A0A4P2QS18_SORCE</name>
<dbReference type="SMART" id="SM00822">
    <property type="entry name" value="PKS_KR"/>
    <property type="match status" value="1"/>
</dbReference>
<dbReference type="InterPro" id="IPR018201">
    <property type="entry name" value="Ketoacyl_synth_AS"/>
</dbReference>
<evidence type="ECO:0000256" key="3">
    <source>
        <dbReference type="ARBA" id="ARBA00022679"/>
    </source>
</evidence>
<evidence type="ECO:0000256" key="6">
    <source>
        <dbReference type="ARBA" id="ARBA00023268"/>
    </source>
</evidence>
<accession>A0A4P2QS18</accession>
<dbReference type="SMART" id="SM00823">
    <property type="entry name" value="PKS_PP"/>
    <property type="match status" value="1"/>
</dbReference>